<evidence type="ECO:0000259" key="2">
    <source>
        <dbReference type="Pfam" id="PF08266"/>
    </source>
</evidence>
<dbReference type="AlphaFoldDB" id="A0A3B3CZF3"/>
<evidence type="ECO:0000256" key="1">
    <source>
        <dbReference type="ARBA" id="ARBA00023180"/>
    </source>
</evidence>
<evidence type="ECO:0000313" key="4">
    <source>
        <dbReference type="Proteomes" id="UP000261560"/>
    </source>
</evidence>
<reference evidence="3" key="2">
    <citation type="submission" date="2025-09" db="UniProtKB">
        <authorList>
            <consortium name="Ensembl"/>
        </authorList>
    </citation>
    <scope>IDENTIFICATION</scope>
</reference>
<reference evidence="3" key="1">
    <citation type="submission" date="2025-08" db="UniProtKB">
        <authorList>
            <consortium name="Ensembl"/>
        </authorList>
    </citation>
    <scope>IDENTIFICATION</scope>
</reference>
<name>A0A3B3CZF3_ORYME</name>
<organism evidence="3 4">
    <name type="scientific">Oryzias melastigma</name>
    <name type="common">Marine medaka</name>
    <dbReference type="NCBI Taxonomy" id="30732"/>
    <lineage>
        <taxon>Eukaryota</taxon>
        <taxon>Metazoa</taxon>
        <taxon>Chordata</taxon>
        <taxon>Craniata</taxon>
        <taxon>Vertebrata</taxon>
        <taxon>Euteleostomi</taxon>
        <taxon>Actinopterygii</taxon>
        <taxon>Neopterygii</taxon>
        <taxon>Teleostei</taxon>
        <taxon>Neoteleostei</taxon>
        <taxon>Acanthomorphata</taxon>
        <taxon>Ovalentaria</taxon>
        <taxon>Atherinomorphae</taxon>
        <taxon>Beloniformes</taxon>
        <taxon>Adrianichthyidae</taxon>
        <taxon>Oryziinae</taxon>
        <taxon>Oryzias</taxon>
    </lineage>
</organism>
<dbReference type="InterPro" id="IPR013164">
    <property type="entry name" value="Cadherin_N"/>
</dbReference>
<dbReference type="GeneTree" id="ENSGT00970000195503"/>
<feature type="domain" description="Cadherin N-terminal" evidence="2">
    <location>
        <begin position="36"/>
        <end position="69"/>
    </location>
</feature>
<dbReference type="Proteomes" id="UP000261560">
    <property type="component" value="Unplaced"/>
</dbReference>
<proteinExistence type="predicted"/>
<keyword evidence="4" id="KW-1185">Reference proteome</keyword>
<dbReference type="Gene3D" id="2.60.40.60">
    <property type="entry name" value="Cadherins"/>
    <property type="match status" value="1"/>
</dbReference>
<sequence>MMDHSRVSAMTWIFPFVPVRRVFLLLLLFRAAYGDVSFSFPEEMKRGSVIGNVAKDLGLQVAALSARRAPTLITFILHCDAWFELQQIVLTMLTCLNVLIL</sequence>
<accession>A0A3B3CZF3</accession>
<protein>
    <recommendedName>
        <fullName evidence="2">Cadherin N-terminal domain-containing protein</fullName>
    </recommendedName>
</protein>
<evidence type="ECO:0000313" key="3">
    <source>
        <dbReference type="Ensembl" id="ENSOMEP00000023242.1"/>
    </source>
</evidence>
<dbReference type="PaxDb" id="30732-ENSOMEP00000023242"/>
<dbReference type="Pfam" id="PF08266">
    <property type="entry name" value="Cadherin_2"/>
    <property type="match status" value="1"/>
</dbReference>
<keyword evidence="1" id="KW-0325">Glycoprotein</keyword>
<dbReference type="Ensembl" id="ENSOMET00000012712.1">
    <property type="protein sequence ID" value="ENSOMEP00000023242.1"/>
    <property type="gene ID" value="ENSOMEG00000003242.1"/>
</dbReference>